<reference evidence="3" key="2">
    <citation type="submission" date="2002-06" db="EMBL/GenBank/DDBJ databases">
        <title>Oryza sativa nipponbare(GA3) genomic DNA, chromosome 6, BAC clone:OSJNBb0039F24.</title>
        <authorList>
            <person name="Sasaki T."/>
            <person name="Matsumoto T."/>
            <person name="Katayose Y."/>
        </authorList>
    </citation>
    <scope>NUCLEOTIDE SEQUENCE</scope>
</reference>
<sequence length="160" mass="17056">MSPAKSGGFPTMFSPPVPYKSLPRTSSPISLTRRALPCLLPPPRRARQAPPPPPLSGRASPLLQPPLRRTIAAASIAAARATSAAVRLPCAVAIPLSPHVAAYYCFHPPLAAATPTAVSLRRRRRPQEVEGRLVHPPDLPSAGYCRRPPSSLPSPAKLHR</sequence>
<reference evidence="2" key="1">
    <citation type="submission" date="2002-03" db="EMBL/GenBank/DDBJ databases">
        <title>Oryza sativa nipponbare(GA3) genomic DNA, chromosome 6, PAC clone:P0019A05.</title>
        <authorList>
            <person name="Sasaki T."/>
            <person name="Matsumoto T."/>
            <person name="Yamamoto K."/>
        </authorList>
    </citation>
    <scope>NUCLEOTIDE SEQUENCE</scope>
</reference>
<evidence type="ECO:0000313" key="4">
    <source>
        <dbReference type="Proteomes" id="UP000000763"/>
    </source>
</evidence>
<dbReference type="AlphaFoldDB" id="Q69PS1"/>
<dbReference type="Proteomes" id="UP000000763">
    <property type="component" value="Chromosome 6"/>
</dbReference>
<feature type="region of interest" description="Disordered" evidence="1">
    <location>
        <begin position="1"/>
        <end position="63"/>
    </location>
</feature>
<reference evidence="4" key="3">
    <citation type="journal article" date="2005" name="Nature">
        <title>The map-based sequence of the rice genome.</title>
        <authorList>
            <consortium name="International rice genome sequencing project (IRGSP)"/>
            <person name="Matsumoto T."/>
            <person name="Wu J."/>
            <person name="Kanamori H."/>
            <person name="Katayose Y."/>
            <person name="Fujisawa M."/>
            <person name="Namiki N."/>
            <person name="Mizuno H."/>
            <person name="Yamamoto K."/>
            <person name="Antonio B.A."/>
            <person name="Baba T."/>
            <person name="Sakata K."/>
            <person name="Nagamura Y."/>
            <person name="Aoki H."/>
            <person name="Arikawa K."/>
            <person name="Arita K."/>
            <person name="Bito T."/>
            <person name="Chiden Y."/>
            <person name="Fujitsuka N."/>
            <person name="Fukunaka R."/>
            <person name="Hamada M."/>
            <person name="Harada C."/>
            <person name="Hayashi A."/>
            <person name="Hijishita S."/>
            <person name="Honda M."/>
            <person name="Hosokawa S."/>
            <person name="Ichikawa Y."/>
            <person name="Idonuma A."/>
            <person name="Iijima M."/>
            <person name="Ikeda M."/>
            <person name="Ikeno M."/>
            <person name="Ito K."/>
            <person name="Ito S."/>
            <person name="Ito T."/>
            <person name="Ito Y."/>
            <person name="Ito Y."/>
            <person name="Iwabuchi A."/>
            <person name="Kamiya K."/>
            <person name="Karasawa W."/>
            <person name="Kurita K."/>
            <person name="Katagiri S."/>
            <person name="Kikuta A."/>
            <person name="Kobayashi H."/>
            <person name="Kobayashi N."/>
            <person name="Machita K."/>
            <person name="Maehara T."/>
            <person name="Masukawa M."/>
            <person name="Mizubayashi T."/>
            <person name="Mukai Y."/>
            <person name="Nagasaki H."/>
            <person name="Nagata Y."/>
            <person name="Naito S."/>
            <person name="Nakashima M."/>
            <person name="Nakama Y."/>
            <person name="Nakamichi Y."/>
            <person name="Nakamura M."/>
            <person name="Meguro A."/>
            <person name="Negishi M."/>
            <person name="Ohta I."/>
            <person name="Ohta T."/>
            <person name="Okamoto M."/>
            <person name="Ono N."/>
            <person name="Saji S."/>
            <person name="Sakaguchi M."/>
            <person name="Sakai K."/>
            <person name="Shibata M."/>
            <person name="Shimokawa T."/>
            <person name="Song J."/>
            <person name="Takazaki Y."/>
            <person name="Terasawa K."/>
            <person name="Tsugane M."/>
            <person name="Tsuji K."/>
            <person name="Ueda S."/>
            <person name="Waki K."/>
            <person name="Yamagata H."/>
            <person name="Yamamoto M."/>
            <person name="Yamamoto S."/>
            <person name="Yamane H."/>
            <person name="Yoshiki S."/>
            <person name="Yoshihara R."/>
            <person name="Yukawa K."/>
            <person name="Zhong H."/>
            <person name="Yano M."/>
            <person name="Yuan Q."/>
            <person name="Ouyang S."/>
            <person name="Liu J."/>
            <person name="Jones K.M."/>
            <person name="Gansberger K."/>
            <person name="Moffat K."/>
            <person name="Hill J."/>
            <person name="Bera J."/>
            <person name="Fadrosh D."/>
            <person name="Jin S."/>
            <person name="Johri S."/>
            <person name="Kim M."/>
            <person name="Overton L."/>
            <person name="Reardon M."/>
            <person name="Tsitrin T."/>
            <person name="Vuong H."/>
            <person name="Weaver B."/>
            <person name="Ciecko A."/>
            <person name="Tallon L."/>
            <person name="Jackson J."/>
            <person name="Pai G."/>
            <person name="Aken S.V."/>
            <person name="Utterback T."/>
            <person name="Reidmuller S."/>
            <person name="Feldblyum T."/>
            <person name="Hsiao J."/>
            <person name="Zismann V."/>
            <person name="Iobst S."/>
            <person name="de Vazeille A.R."/>
            <person name="Buell C.R."/>
            <person name="Ying K."/>
            <person name="Li Y."/>
            <person name="Lu T."/>
            <person name="Huang Y."/>
            <person name="Zhao Q."/>
            <person name="Feng Q."/>
            <person name="Zhang L."/>
            <person name="Zhu J."/>
            <person name="Weng Q."/>
            <person name="Mu J."/>
            <person name="Lu Y."/>
            <person name="Fan D."/>
            <person name="Liu Y."/>
            <person name="Guan J."/>
            <person name="Zhang Y."/>
            <person name="Yu S."/>
            <person name="Liu X."/>
            <person name="Zhang Y."/>
            <person name="Hong G."/>
            <person name="Han B."/>
            <person name="Choisne N."/>
            <person name="Demange N."/>
            <person name="Orjeda G."/>
            <person name="Samain S."/>
            <person name="Cattolico L."/>
            <person name="Pelletier E."/>
            <person name="Couloux A."/>
            <person name="Segurens B."/>
            <person name="Wincker P."/>
            <person name="D'Hont A."/>
            <person name="Scarpelli C."/>
            <person name="Weissenbach J."/>
            <person name="Salanoubat M."/>
            <person name="Quetier F."/>
            <person name="Yu Y."/>
            <person name="Kim H.R."/>
            <person name="Rambo T."/>
            <person name="Currie J."/>
            <person name="Collura K."/>
            <person name="Luo M."/>
            <person name="Yang T."/>
            <person name="Ammiraju J.S.S."/>
            <person name="Engler F."/>
            <person name="Soderlund C."/>
            <person name="Wing R.A."/>
            <person name="Palmer L.E."/>
            <person name="de la Bastide M."/>
            <person name="Spiegel L."/>
            <person name="Nascimento L."/>
            <person name="Zutavern T."/>
            <person name="O'Shaughnessy A."/>
            <person name="Dike S."/>
            <person name="Dedhia N."/>
            <person name="Preston R."/>
            <person name="Balija V."/>
            <person name="McCombie W.R."/>
            <person name="Chow T."/>
            <person name="Chen H."/>
            <person name="Chung M."/>
            <person name="Chen C."/>
            <person name="Shaw J."/>
            <person name="Wu H."/>
            <person name="Hsiao K."/>
            <person name="Chao Y."/>
            <person name="Chu M."/>
            <person name="Cheng C."/>
            <person name="Hour A."/>
            <person name="Lee P."/>
            <person name="Lin S."/>
            <person name="Lin Y."/>
            <person name="Liou J."/>
            <person name="Liu S."/>
            <person name="Hsing Y."/>
            <person name="Raghuvanshi S."/>
            <person name="Mohanty A."/>
            <person name="Bharti A.K."/>
            <person name="Gaur A."/>
            <person name="Gupta V."/>
            <person name="Kumar D."/>
            <person name="Ravi V."/>
            <person name="Vij S."/>
            <person name="Kapur A."/>
            <person name="Khurana P."/>
            <person name="Khurana P."/>
            <person name="Khurana J.P."/>
            <person name="Tyagi A.K."/>
            <person name="Gaikwad K."/>
            <person name="Singh A."/>
            <person name="Dalal V."/>
            <person name="Srivastava S."/>
            <person name="Dixit A."/>
            <person name="Pal A.K."/>
            <person name="Ghazi I.A."/>
            <person name="Yadav M."/>
            <person name="Pandit A."/>
            <person name="Bhargava A."/>
            <person name="Sureshbabu K."/>
            <person name="Batra K."/>
            <person name="Sharma T.R."/>
            <person name="Mohapatra T."/>
            <person name="Singh N.K."/>
            <person name="Messing J."/>
            <person name="Nelson A.B."/>
            <person name="Fuks G."/>
            <person name="Kavchok S."/>
            <person name="Keizer G."/>
            <person name="Linton E."/>
            <person name="Llaca V."/>
            <person name="Song R."/>
            <person name="Tanyolac B."/>
            <person name="Young S."/>
            <person name="Ho-Il K."/>
            <person name="Hahn J.H."/>
            <person name="Sangsakoo G."/>
            <person name="Vanavichit A."/>
            <person name="de Mattos Luiz.A.T."/>
            <person name="Zimmer P.D."/>
            <person name="Malone G."/>
            <person name="Dellagostin O."/>
            <person name="de Oliveira A.C."/>
            <person name="Bevan M."/>
            <person name="Bancroft I."/>
            <person name="Minx P."/>
            <person name="Cordum H."/>
            <person name="Wilson R."/>
            <person name="Cheng Z."/>
            <person name="Jin W."/>
            <person name="Jiang J."/>
            <person name="Leong S.A."/>
            <person name="Iwama H."/>
            <person name="Gojobori T."/>
            <person name="Itoh T."/>
            <person name="Niimura Y."/>
            <person name="Fujii Y."/>
            <person name="Habara T."/>
            <person name="Sakai H."/>
            <person name="Sato Y."/>
            <person name="Wilson G."/>
            <person name="Kumar K."/>
            <person name="McCouch S."/>
            <person name="Juretic N."/>
            <person name="Hoen D."/>
            <person name="Wright S."/>
            <person name="Bruskiewich R."/>
            <person name="Bureau T."/>
            <person name="Miyao A."/>
            <person name="Hirochika H."/>
            <person name="Nishikawa T."/>
            <person name="Kadowaki K."/>
            <person name="Sugiura M."/>
            <person name="Burr B."/>
            <person name="Sasaki T."/>
        </authorList>
    </citation>
    <scope>NUCLEOTIDE SEQUENCE [LARGE SCALE GENOMIC DNA]</scope>
    <source>
        <strain evidence="4">cv. Nipponbare</strain>
    </source>
</reference>
<gene>
    <name evidence="3" type="ORF">OSJNBb0039F24.31</name>
    <name evidence="2" type="ORF">P0019A05.18</name>
</gene>
<feature type="region of interest" description="Disordered" evidence="1">
    <location>
        <begin position="122"/>
        <end position="160"/>
    </location>
</feature>
<dbReference type="EMBL" id="AP005477">
    <property type="protein sequence ID" value="BAD33519.1"/>
    <property type="molecule type" value="Genomic_DNA"/>
</dbReference>
<name>Q69PS1_ORYSJ</name>
<feature type="compositionally biased region" description="Basic and acidic residues" evidence="1">
    <location>
        <begin position="126"/>
        <end position="135"/>
    </location>
</feature>
<dbReference type="EMBL" id="AP004811">
    <property type="protein sequence ID" value="BAD33283.1"/>
    <property type="molecule type" value="Genomic_DNA"/>
</dbReference>
<reference evidence="4" key="4">
    <citation type="journal article" date="2008" name="Nucleic Acids Res.">
        <title>The rice annotation project database (RAP-DB): 2008 update.</title>
        <authorList>
            <consortium name="The rice annotation project (RAP)"/>
        </authorList>
    </citation>
    <scope>GENOME REANNOTATION</scope>
    <source>
        <strain evidence="4">cv. Nipponbare</strain>
    </source>
</reference>
<evidence type="ECO:0000313" key="3">
    <source>
        <dbReference type="EMBL" id="BAD33519.1"/>
    </source>
</evidence>
<proteinExistence type="predicted"/>
<accession>Q69PS1</accession>
<feature type="compositionally biased region" description="Pro residues" evidence="1">
    <location>
        <begin position="39"/>
        <end position="55"/>
    </location>
</feature>
<organism evidence="3 4">
    <name type="scientific">Oryza sativa subsp. japonica</name>
    <name type="common">Rice</name>
    <dbReference type="NCBI Taxonomy" id="39947"/>
    <lineage>
        <taxon>Eukaryota</taxon>
        <taxon>Viridiplantae</taxon>
        <taxon>Streptophyta</taxon>
        <taxon>Embryophyta</taxon>
        <taxon>Tracheophyta</taxon>
        <taxon>Spermatophyta</taxon>
        <taxon>Magnoliopsida</taxon>
        <taxon>Liliopsida</taxon>
        <taxon>Poales</taxon>
        <taxon>Poaceae</taxon>
        <taxon>BOP clade</taxon>
        <taxon>Oryzoideae</taxon>
        <taxon>Oryzeae</taxon>
        <taxon>Oryzinae</taxon>
        <taxon>Oryza</taxon>
        <taxon>Oryza sativa</taxon>
    </lineage>
</organism>
<protein>
    <submittedName>
        <fullName evidence="3">Uncharacterized protein</fullName>
    </submittedName>
</protein>
<evidence type="ECO:0000313" key="2">
    <source>
        <dbReference type="EMBL" id="BAD33283.1"/>
    </source>
</evidence>
<evidence type="ECO:0000256" key="1">
    <source>
        <dbReference type="SAM" id="MobiDB-lite"/>
    </source>
</evidence>